<dbReference type="KEGG" id="bcom:BAUCODRAFT_37112"/>
<keyword evidence="2" id="KW-1185">Reference proteome</keyword>
<sequence length="51" mass="5893">MTINLRDFGIMDDGENEVRPGCVRRMNSRQPATTGAWMQPLLLQYWNPSKP</sequence>
<protein>
    <submittedName>
        <fullName evidence="1">Uncharacterized protein</fullName>
    </submittedName>
</protein>
<evidence type="ECO:0000313" key="2">
    <source>
        <dbReference type="Proteomes" id="UP000011761"/>
    </source>
</evidence>
<proteinExistence type="predicted"/>
<evidence type="ECO:0000313" key="1">
    <source>
        <dbReference type="EMBL" id="EMC93436.1"/>
    </source>
</evidence>
<dbReference type="GeneID" id="19113154"/>
<accession>M2MAD7</accession>
<name>M2MAD7_BAUPA</name>
<gene>
    <name evidence="1" type="ORF">BAUCODRAFT_37112</name>
</gene>
<reference evidence="1 2" key="1">
    <citation type="journal article" date="2012" name="PLoS Pathog.">
        <title>Diverse lifestyles and strategies of plant pathogenesis encoded in the genomes of eighteen Dothideomycetes fungi.</title>
        <authorList>
            <person name="Ohm R.A."/>
            <person name="Feau N."/>
            <person name="Henrissat B."/>
            <person name="Schoch C.L."/>
            <person name="Horwitz B.A."/>
            <person name="Barry K.W."/>
            <person name="Condon B.J."/>
            <person name="Copeland A.C."/>
            <person name="Dhillon B."/>
            <person name="Glaser F."/>
            <person name="Hesse C.N."/>
            <person name="Kosti I."/>
            <person name="LaButti K."/>
            <person name="Lindquist E.A."/>
            <person name="Lucas S."/>
            <person name="Salamov A.A."/>
            <person name="Bradshaw R.E."/>
            <person name="Ciuffetti L."/>
            <person name="Hamelin R.C."/>
            <person name="Kema G.H.J."/>
            <person name="Lawrence C."/>
            <person name="Scott J.A."/>
            <person name="Spatafora J.W."/>
            <person name="Turgeon B.G."/>
            <person name="de Wit P.J.G.M."/>
            <person name="Zhong S."/>
            <person name="Goodwin S.B."/>
            <person name="Grigoriev I.V."/>
        </authorList>
    </citation>
    <scope>NUCLEOTIDE SEQUENCE [LARGE SCALE GENOMIC DNA]</scope>
    <source>
        <strain evidence="1 2">UAMH 10762</strain>
    </source>
</reference>
<dbReference type="AlphaFoldDB" id="M2MAD7"/>
<organism evidence="1 2">
    <name type="scientific">Baudoinia panamericana (strain UAMH 10762)</name>
    <name type="common">Angels' share fungus</name>
    <name type="synonym">Baudoinia compniacensis (strain UAMH 10762)</name>
    <dbReference type="NCBI Taxonomy" id="717646"/>
    <lineage>
        <taxon>Eukaryota</taxon>
        <taxon>Fungi</taxon>
        <taxon>Dikarya</taxon>
        <taxon>Ascomycota</taxon>
        <taxon>Pezizomycotina</taxon>
        <taxon>Dothideomycetes</taxon>
        <taxon>Dothideomycetidae</taxon>
        <taxon>Mycosphaerellales</taxon>
        <taxon>Teratosphaeriaceae</taxon>
        <taxon>Baudoinia</taxon>
    </lineage>
</organism>
<dbReference type="EMBL" id="KB445560">
    <property type="protein sequence ID" value="EMC93436.1"/>
    <property type="molecule type" value="Genomic_DNA"/>
</dbReference>
<dbReference type="RefSeq" id="XP_007679242.1">
    <property type="nucleotide sequence ID" value="XM_007681052.1"/>
</dbReference>
<dbReference type="HOGENOM" id="CLU_3105972_0_0_1"/>
<dbReference type="Proteomes" id="UP000011761">
    <property type="component" value="Unassembled WGS sequence"/>
</dbReference>